<feature type="region of interest" description="Disordered" evidence="2">
    <location>
        <begin position="25"/>
        <end position="94"/>
    </location>
</feature>
<feature type="compositionally biased region" description="Basic and acidic residues" evidence="2">
    <location>
        <begin position="524"/>
        <end position="535"/>
    </location>
</feature>
<feature type="compositionally biased region" description="Basic residues" evidence="2">
    <location>
        <begin position="430"/>
        <end position="439"/>
    </location>
</feature>
<feature type="compositionally biased region" description="Basic and acidic residues" evidence="2">
    <location>
        <begin position="396"/>
        <end position="408"/>
    </location>
</feature>
<feature type="signal peptide" evidence="3">
    <location>
        <begin position="1"/>
        <end position="18"/>
    </location>
</feature>
<dbReference type="AlphaFoldDB" id="A0A6J2TPF3"/>
<evidence type="ECO:0000313" key="4">
    <source>
        <dbReference type="Proteomes" id="UP000504634"/>
    </source>
</evidence>
<accession>A0A6J2TPF3</accession>
<feature type="compositionally biased region" description="Basic and acidic residues" evidence="2">
    <location>
        <begin position="463"/>
        <end position="473"/>
    </location>
</feature>
<reference evidence="5" key="1">
    <citation type="submission" date="2025-08" db="UniProtKB">
        <authorList>
            <consortium name="RefSeq"/>
        </authorList>
    </citation>
    <scope>IDENTIFICATION</scope>
    <source>
        <strain evidence="5">11010-0011.00</strain>
        <tissue evidence="5">Whole body</tissue>
    </source>
</reference>
<organism evidence="4 5">
    <name type="scientific">Drosophila lebanonensis</name>
    <name type="common">Fruit fly</name>
    <name type="synonym">Scaptodrosophila lebanonensis</name>
    <dbReference type="NCBI Taxonomy" id="7225"/>
    <lineage>
        <taxon>Eukaryota</taxon>
        <taxon>Metazoa</taxon>
        <taxon>Ecdysozoa</taxon>
        <taxon>Arthropoda</taxon>
        <taxon>Hexapoda</taxon>
        <taxon>Insecta</taxon>
        <taxon>Pterygota</taxon>
        <taxon>Neoptera</taxon>
        <taxon>Endopterygota</taxon>
        <taxon>Diptera</taxon>
        <taxon>Brachycera</taxon>
        <taxon>Muscomorpha</taxon>
        <taxon>Ephydroidea</taxon>
        <taxon>Drosophilidae</taxon>
        <taxon>Scaptodrosophila</taxon>
    </lineage>
</organism>
<feature type="compositionally biased region" description="Basic residues" evidence="2">
    <location>
        <begin position="474"/>
        <end position="483"/>
    </location>
</feature>
<feature type="compositionally biased region" description="Basic residues" evidence="2">
    <location>
        <begin position="514"/>
        <end position="523"/>
    </location>
</feature>
<feature type="compositionally biased region" description="Basic and acidic residues" evidence="2">
    <location>
        <begin position="484"/>
        <end position="495"/>
    </location>
</feature>
<evidence type="ECO:0000313" key="5">
    <source>
        <dbReference type="RefSeq" id="XP_030376832.1"/>
    </source>
</evidence>
<gene>
    <name evidence="5" type="primary">LOC115625795</name>
</gene>
<keyword evidence="3" id="KW-0732">Signal</keyword>
<feature type="region of interest" description="Disordered" evidence="2">
    <location>
        <begin position="330"/>
        <end position="629"/>
    </location>
</feature>
<protein>
    <submittedName>
        <fullName evidence="5">Serine/arginine repetitive matrix protein 1</fullName>
    </submittedName>
</protein>
<feature type="compositionally biased region" description="Basic and acidic residues" evidence="2">
    <location>
        <begin position="345"/>
        <end position="356"/>
    </location>
</feature>
<evidence type="ECO:0000256" key="1">
    <source>
        <dbReference type="SAM" id="Coils"/>
    </source>
</evidence>
<feature type="compositionally biased region" description="Basic residues" evidence="2">
    <location>
        <begin position="554"/>
        <end position="563"/>
    </location>
</feature>
<keyword evidence="1" id="KW-0175">Coiled coil</keyword>
<dbReference type="Proteomes" id="UP000504634">
    <property type="component" value="Unplaced"/>
</dbReference>
<sequence>MKIAIAILLAGCACLVAALKPVPGKTPEGNFSAEEISTDAAPAEETEAEIGTRGPARGGPPRGGPPRGGPPRGGPPRGGPPRGGPPRGGPGFDDRRLRELLRDNAKSLDKTNLSLRSIDSVNNQIKANLAQQKDAIRTINKIEEELANQRALVKEQSEGVITSLSNITHKVGHVIITRKIQIENLARLQSETKDLISSLEKKLEANLKHVIISAKTIDSSILELTKLITRAVMPKLNGLQCTFDSLETSQVNIEVDLKNLASVKNLAENSNIKIIGLEGQLRSLNQTQDERLNGLSSAVRRLTPIKTWEIEQALRDLIISQKRVELDLEACDKRPPSRLPGLKPPKREEPQRPGRKDKPKKGRKPSRKSSPRRPRPDNCEEEDSKKGPKPGRKPYARRDSSEEEDSKKGPKPGRKPHPRRDSSEEEGPKKGPKPGRRPSPRRDSSEEEDSKKGPKPGRKPHTRRDSSEEEGPKKGLKPGRRPSPRRDSSEEEGPKPGRKPYPRRDSSEEEGPKKGPKPGRRPSPRRDSSEEEGPKPGRKPHPRRDSSEEEGPKKGPKPGRRPSPRRDSEEEGSKKGGKPAWKPTPHPNCDKDDTPHKGRQPGHKPSPHRPRPDSDEDKKPKIDGYPKSYYASVSKSGKGISAHAVSWQEPLPWEAVPLYRSAPAPKPKHPRGEEVIWYGAPPF</sequence>
<feature type="compositionally biased region" description="Basic and acidic residues" evidence="2">
    <location>
        <begin position="610"/>
        <end position="624"/>
    </location>
</feature>
<feature type="compositionally biased region" description="Basic residues" evidence="2">
    <location>
        <begin position="409"/>
        <end position="418"/>
    </location>
</feature>
<dbReference type="GeneID" id="115625795"/>
<feature type="compositionally biased region" description="Basic and acidic residues" evidence="2">
    <location>
        <begin position="374"/>
        <end position="386"/>
    </location>
</feature>
<dbReference type="RefSeq" id="XP_030376832.1">
    <property type="nucleotide sequence ID" value="XM_030520972.1"/>
</dbReference>
<feature type="chain" id="PRO_5026903631" evidence="3">
    <location>
        <begin position="19"/>
        <end position="683"/>
    </location>
</feature>
<name>A0A6J2TPF3_DROLE</name>
<evidence type="ECO:0000256" key="2">
    <source>
        <dbReference type="SAM" id="MobiDB-lite"/>
    </source>
</evidence>
<feature type="compositionally biased region" description="Basic residues" evidence="2">
    <location>
        <begin position="597"/>
        <end position="609"/>
    </location>
</feature>
<dbReference type="OrthoDB" id="7865260at2759"/>
<feature type="compositionally biased region" description="Basic and acidic residues" evidence="2">
    <location>
        <begin position="543"/>
        <end position="553"/>
    </location>
</feature>
<feature type="compositionally biased region" description="Basic residues" evidence="2">
    <location>
        <begin position="357"/>
        <end position="373"/>
    </location>
</feature>
<proteinExistence type="predicted"/>
<feature type="compositionally biased region" description="Basic and acidic residues" evidence="2">
    <location>
        <begin position="419"/>
        <end position="429"/>
    </location>
</feature>
<feature type="compositionally biased region" description="Basic residues" evidence="2">
    <location>
        <begin position="453"/>
        <end position="462"/>
    </location>
</feature>
<feature type="compositionally biased region" description="Basic and acidic residues" evidence="2">
    <location>
        <begin position="564"/>
        <end position="574"/>
    </location>
</feature>
<feature type="compositionally biased region" description="Pro residues" evidence="2">
    <location>
        <begin position="62"/>
        <end position="88"/>
    </location>
</feature>
<keyword evidence="4" id="KW-1185">Reference proteome</keyword>
<feature type="compositionally biased region" description="Basic and acidic residues" evidence="2">
    <location>
        <begin position="502"/>
        <end position="513"/>
    </location>
</feature>
<evidence type="ECO:0000256" key="3">
    <source>
        <dbReference type="SAM" id="SignalP"/>
    </source>
</evidence>
<feature type="coiled-coil region" evidence="1">
    <location>
        <begin position="132"/>
        <end position="202"/>
    </location>
</feature>
<feature type="compositionally biased region" description="Basic and acidic residues" evidence="2">
    <location>
        <begin position="440"/>
        <end position="452"/>
    </location>
</feature>